<dbReference type="InterPro" id="IPR010432">
    <property type="entry name" value="RDD"/>
</dbReference>
<evidence type="ECO:0000256" key="5">
    <source>
        <dbReference type="SAM" id="Phobius"/>
    </source>
</evidence>
<feature type="transmembrane region" description="Helical" evidence="5">
    <location>
        <begin position="237"/>
        <end position="258"/>
    </location>
</feature>
<feature type="transmembrane region" description="Helical" evidence="5">
    <location>
        <begin position="71"/>
        <end position="92"/>
    </location>
</feature>
<feature type="transmembrane region" description="Helical" evidence="5">
    <location>
        <begin position="43"/>
        <end position="65"/>
    </location>
</feature>
<feature type="transmembrane region" description="Helical" evidence="5">
    <location>
        <begin position="136"/>
        <end position="160"/>
    </location>
</feature>
<evidence type="ECO:0000256" key="2">
    <source>
        <dbReference type="ARBA" id="ARBA00022692"/>
    </source>
</evidence>
<evidence type="ECO:0000259" key="6">
    <source>
        <dbReference type="Pfam" id="PF06271"/>
    </source>
</evidence>
<dbReference type="Pfam" id="PF06271">
    <property type="entry name" value="RDD"/>
    <property type="match status" value="1"/>
</dbReference>
<protein>
    <submittedName>
        <fullName evidence="7">RDD domain containing protein</fullName>
    </submittedName>
</protein>
<dbReference type="PANTHER" id="PTHR38480:SF1">
    <property type="entry name" value="SLR0254 PROTEIN"/>
    <property type="match status" value="1"/>
</dbReference>
<keyword evidence="2 5" id="KW-0812">Transmembrane</keyword>
<evidence type="ECO:0000256" key="3">
    <source>
        <dbReference type="ARBA" id="ARBA00022989"/>
    </source>
</evidence>
<dbReference type="AlphaFoldDB" id="B8HW32"/>
<dbReference type="eggNOG" id="COG1714">
    <property type="taxonomic scope" value="Bacteria"/>
</dbReference>
<dbReference type="STRING" id="395961.Cyan7425_0824"/>
<dbReference type="KEGG" id="cyn:Cyan7425_0824"/>
<evidence type="ECO:0000256" key="1">
    <source>
        <dbReference type="ARBA" id="ARBA00004141"/>
    </source>
</evidence>
<feature type="transmembrane region" description="Helical" evidence="5">
    <location>
        <begin position="180"/>
        <end position="201"/>
    </location>
</feature>
<feature type="domain" description="RDD" evidence="6">
    <location>
        <begin position="334"/>
        <end position="474"/>
    </location>
</feature>
<reference evidence="7" key="1">
    <citation type="submission" date="2009-01" db="EMBL/GenBank/DDBJ databases">
        <title>Complete sequence of chromosome Cyanothece sp. PCC 7425.</title>
        <authorList>
            <consortium name="US DOE Joint Genome Institute"/>
            <person name="Lucas S."/>
            <person name="Copeland A."/>
            <person name="Lapidus A."/>
            <person name="Glavina del Rio T."/>
            <person name="Dalin E."/>
            <person name="Tice H."/>
            <person name="Bruce D."/>
            <person name="Goodwin L."/>
            <person name="Pitluck S."/>
            <person name="Sims D."/>
            <person name="Meineke L."/>
            <person name="Brettin T."/>
            <person name="Detter J.C."/>
            <person name="Han C."/>
            <person name="Larimer F."/>
            <person name="Land M."/>
            <person name="Hauser L."/>
            <person name="Kyrpides N."/>
            <person name="Ovchinnikova G."/>
            <person name="Liberton M."/>
            <person name="Stoeckel J."/>
            <person name="Banerjee A."/>
            <person name="Singh A."/>
            <person name="Page L."/>
            <person name="Sato H."/>
            <person name="Zhao L."/>
            <person name="Sherman L."/>
            <person name="Pakrasi H."/>
            <person name="Richardson P."/>
        </authorList>
    </citation>
    <scope>NUCLEOTIDE SEQUENCE</scope>
    <source>
        <strain evidence="7">PCC 7425</strain>
    </source>
</reference>
<feature type="transmembrane region" description="Helical" evidence="5">
    <location>
        <begin position="348"/>
        <end position="367"/>
    </location>
</feature>
<feature type="transmembrane region" description="Helical" evidence="5">
    <location>
        <begin position="387"/>
        <end position="406"/>
    </location>
</feature>
<organism evidence="7">
    <name type="scientific">Cyanothece sp. (strain PCC 7425 / ATCC 29141)</name>
    <dbReference type="NCBI Taxonomy" id="395961"/>
    <lineage>
        <taxon>Bacteria</taxon>
        <taxon>Bacillati</taxon>
        <taxon>Cyanobacteriota</taxon>
        <taxon>Cyanophyceae</taxon>
        <taxon>Gomontiellales</taxon>
        <taxon>Cyanothecaceae</taxon>
        <taxon>Cyanothece</taxon>
    </lineage>
</organism>
<dbReference type="HOGENOM" id="CLU_467621_0_0_3"/>
<evidence type="ECO:0000313" key="7">
    <source>
        <dbReference type="EMBL" id="ACL43210.1"/>
    </source>
</evidence>
<feature type="transmembrane region" description="Helical" evidence="5">
    <location>
        <begin position="264"/>
        <end position="283"/>
    </location>
</feature>
<accession>B8HW32</accession>
<dbReference type="OrthoDB" id="9787732at2"/>
<evidence type="ECO:0000256" key="4">
    <source>
        <dbReference type="ARBA" id="ARBA00023136"/>
    </source>
</evidence>
<proteinExistence type="predicted"/>
<dbReference type="GO" id="GO:0016020">
    <property type="term" value="C:membrane"/>
    <property type="evidence" value="ECO:0007669"/>
    <property type="project" value="UniProtKB-SubCell"/>
</dbReference>
<keyword evidence="4 5" id="KW-0472">Membrane</keyword>
<dbReference type="PANTHER" id="PTHR38480">
    <property type="entry name" value="SLR0254 PROTEIN"/>
    <property type="match status" value="1"/>
</dbReference>
<comment type="subcellular location">
    <subcellularLocation>
        <location evidence="1">Membrane</location>
        <topology evidence="1">Multi-pass membrane protein</topology>
    </subcellularLocation>
</comment>
<gene>
    <name evidence="7" type="ordered locus">Cyan7425_0824</name>
</gene>
<name>B8HW32_CYAP4</name>
<keyword evidence="3 5" id="KW-1133">Transmembrane helix</keyword>
<dbReference type="EMBL" id="CP001344">
    <property type="protein sequence ID" value="ACL43210.1"/>
    <property type="molecule type" value="Genomic_DNA"/>
</dbReference>
<sequence length="590" mass="65628">MNRKSRRGSPTQALSSGNIVSIALQLYRANGNNYFLTSLLAHLWFFLLGFGAVVLGIVLVIPIVLVRENSLMAAGVLLGGVALAIVPTLWIVGRFSASGGLISRQMFMVLRQQDEPIATARTELYSRTWVFAKSNLWVGLTLFLVYLGLALVGYVLYLGLWPILTLLFEEVGKLEPQEALIWFALLTVLVLILLLGALLAVSYIAARLFFVDVVLALEPEVTALQSLNRSWQLTRNYALQTLTVISIAFIIVTPATILANIANLLFIIPVLGLLINVALFPFWQGIKAVMYYDLCRYNEGLTLDLETSERSPAHYLKRVILQTPESVELDFALGGIGSRAYAWLVDQICIYTGLFLLFLLGIYLYVYALYPALINLFPNQIGRIEQWSVALTVLLSFVLYNGYYIIFETLWQGQTPGKRLAQIRVVRDNGQPIGLKEAALRSLIQTVDFYLFYIGGVLITFTASEKRLGDMAAGTLVIQDERSSGFMAATKPQVAEPIRQVATELLHQANLSDLSADQYLTLRNFLQQRSQLSPPARLRSAVKLATQVREVIFAPEAIPTYSLSDEDFLEAVALAYRQSAQPSEPNEQTP</sequence>